<dbReference type="EMBL" id="CAJVRL010000055">
    <property type="protein sequence ID" value="CAG8953993.1"/>
    <property type="molecule type" value="Genomic_DNA"/>
</dbReference>
<dbReference type="AlphaFoldDB" id="A0A9N9PT04"/>
<name>A0A9N9PT04_9HELO</name>
<organism evidence="1 2">
    <name type="scientific">Hymenoscyphus fraxineus</name>
    <dbReference type="NCBI Taxonomy" id="746836"/>
    <lineage>
        <taxon>Eukaryota</taxon>
        <taxon>Fungi</taxon>
        <taxon>Dikarya</taxon>
        <taxon>Ascomycota</taxon>
        <taxon>Pezizomycotina</taxon>
        <taxon>Leotiomycetes</taxon>
        <taxon>Helotiales</taxon>
        <taxon>Helotiaceae</taxon>
        <taxon>Hymenoscyphus</taxon>
    </lineage>
</organism>
<evidence type="ECO:0000313" key="1">
    <source>
        <dbReference type="EMBL" id="CAG8953993.1"/>
    </source>
</evidence>
<keyword evidence="2" id="KW-1185">Reference proteome</keyword>
<accession>A0A9N9PT04</accession>
<comment type="caution">
    <text evidence="1">The sequence shown here is derived from an EMBL/GenBank/DDBJ whole genome shotgun (WGS) entry which is preliminary data.</text>
</comment>
<proteinExistence type="predicted"/>
<sequence length="256" mass="28408">MKLVGSGEVLPREAMFFVVKYLELPLSKQPPTTTPHSSFLPSFDVKSIAFRPRKPLKRTQKQPKQASEPINIMNPSNCPTCGNQTTHHHQYCAKFKDFLEKHPCPLQDGSTSFKLAVQLEEEATEFGLIWLACKRREGDTAAGGYDEPNLDMYLQHNYAQASPPQYEPLKLTNIPNNLNHSIELWDHFDSSTAKPNSLAQSFSGGERGWRGPILIASSVIVGGDVDTRNYMNVTPSVAEIAFAYLRTNGEVVGGTA</sequence>
<evidence type="ECO:0000313" key="2">
    <source>
        <dbReference type="Proteomes" id="UP000696280"/>
    </source>
</evidence>
<dbReference type="Proteomes" id="UP000696280">
    <property type="component" value="Unassembled WGS sequence"/>
</dbReference>
<reference evidence="1" key="1">
    <citation type="submission" date="2021-07" db="EMBL/GenBank/DDBJ databases">
        <authorList>
            <person name="Durling M."/>
        </authorList>
    </citation>
    <scope>NUCLEOTIDE SEQUENCE</scope>
</reference>
<protein>
    <submittedName>
        <fullName evidence="1">Uncharacterized protein</fullName>
    </submittedName>
</protein>
<gene>
    <name evidence="1" type="ORF">HYFRA_00009092</name>
</gene>